<accession>A0A6P8JVT6</accession>
<dbReference type="Pfam" id="PF14520">
    <property type="entry name" value="HHH_5"/>
    <property type="match status" value="1"/>
</dbReference>
<dbReference type="InterPro" id="IPR047260">
    <property type="entry name" value="ERCC1-like_central_dom"/>
</dbReference>
<keyword evidence="6" id="KW-0539">Nucleus</keyword>
<dbReference type="InterPro" id="IPR011335">
    <property type="entry name" value="Restrct_endonuc-II-like"/>
</dbReference>
<dbReference type="Gene3D" id="3.40.50.10130">
    <property type="match status" value="1"/>
</dbReference>
<dbReference type="GO" id="GO:0000110">
    <property type="term" value="C:nucleotide-excision repair factor 1 complex"/>
    <property type="evidence" value="ECO:0007669"/>
    <property type="project" value="TreeGrafter"/>
</dbReference>
<evidence type="ECO:0000256" key="4">
    <source>
        <dbReference type="ARBA" id="ARBA00023125"/>
    </source>
</evidence>
<dbReference type="GO" id="GO:0006289">
    <property type="term" value="P:nucleotide-excision repair"/>
    <property type="evidence" value="ECO:0007669"/>
    <property type="project" value="UniProtKB-ARBA"/>
</dbReference>
<evidence type="ECO:0000259" key="10">
    <source>
        <dbReference type="Pfam" id="PF03834"/>
    </source>
</evidence>
<dbReference type="SUPFAM" id="SSF52980">
    <property type="entry name" value="Restriction endonuclease-like"/>
    <property type="match status" value="1"/>
</dbReference>
<dbReference type="FunFam" id="3.40.50.10130:FF:000001">
    <property type="entry name" value="DNA excision repair protein ERCC-1"/>
    <property type="match status" value="1"/>
</dbReference>
<dbReference type="PANTHER" id="PTHR12749">
    <property type="entry name" value="EXCISION REPAIR CROSS-COMPLEMENTING 1 ERCC1"/>
    <property type="match status" value="1"/>
</dbReference>
<feature type="domain" description="ERCC1-like central" evidence="10">
    <location>
        <begin position="83"/>
        <end position="196"/>
    </location>
</feature>
<comment type="subcellular location">
    <subcellularLocation>
        <location evidence="1">Nucleus</location>
    </subcellularLocation>
</comment>
<dbReference type="GO" id="GO:0006302">
    <property type="term" value="P:double-strand break repair"/>
    <property type="evidence" value="ECO:0007669"/>
    <property type="project" value="UniProtKB-ARBA"/>
</dbReference>
<evidence type="ECO:0000256" key="6">
    <source>
        <dbReference type="ARBA" id="ARBA00023242"/>
    </source>
</evidence>
<protein>
    <recommendedName>
        <fullName evidence="8">DNA excision repair protein ERCC-1</fullName>
    </recommendedName>
</protein>
<keyword evidence="3" id="KW-0227">DNA damage</keyword>
<dbReference type="GO" id="GO:0006312">
    <property type="term" value="P:mitotic recombination"/>
    <property type="evidence" value="ECO:0007669"/>
    <property type="project" value="TreeGrafter"/>
</dbReference>
<organism evidence="11 12">
    <name type="scientific">Drosophila mauritiana</name>
    <name type="common">Fruit fly</name>
    <dbReference type="NCBI Taxonomy" id="7226"/>
    <lineage>
        <taxon>Eukaryota</taxon>
        <taxon>Metazoa</taxon>
        <taxon>Ecdysozoa</taxon>
        <taxon>Arthropoda</taxon>
        <taxon>Hexapoda</taxon>
        <taxon>Insecta</taxon>
        <taxon>Pterygota</taxon>
        <taxon>Neoptera</taxon>
        <taxon>Endopterygota</taxon>
        <taxon>Diptera</taxon>
        <taxon>Brachycera</taxon>
        <taxon>Muscomorpha</taxon>
        <taxon>Ephydroidea</taxon>
        <taxon>Drosophilidae</taxon>
        <taxon>Drosophila</taxon>
        <taxon>Sophophora</taxon>
    </lineage>
</organism>
<dbReference type="GO" id="GO:0070522">
    <property type="term" value="C:ERCC4-ERCC1 complex"/>
    <property type="evidence" value="ECO:0007669"/>
    <property type="project" value="TreeGrafter"/>
</dbReference>
<dbReference type="GO" id="GO:0003697">
    <property type="term" value="F:single-stranded DNA binding"/>
    <property type="evidence" value="ECO:0007669"/>
    <property type="project" value="TreeGrafter"/>
</dbReference>
<evidence type="ECO:0000256" key="3">
    <source>
        <dbReference type="ARBA" id="ARBA00022763"/>
    </source>
</evidence>
<keyword evidence="4" id="KW-0238">DNA-binding</keyword>
<proteinExistence type="inferred from homology"/>
<evidence type="ECO:0000256" key="2">
    <source>
        <dbReference type="ARBA" id="ARBA00008283"/>
    </source>
</evidence>
<evidence type="ECO:0000256" key="1">
    <source>
        <dbReference type="ARBA" id="ARBA00004123"/>
    </source>
</evidence>
<dbReference type="Pfam" id="PF03834">
    <property type="entry name" value="Rad10"/>
    <property type="match status" value="1"/>
</dbReference>
<dbReference type="FunFam" id="1.10.150.20:FF:000017">
    <property type="entry name" value="DNA excision repair protein ERCC-1"/>
    <property type="match status" value="1"/>
</dbReference>
<gene>
    <name evidence="12" type="primary">LOC117137273</name>
</gene>
<name>A0A6P8JVT6_DROMA</name>
<dbReference type="GO" id="GO:0003684">
    <property type="term" value="F:damaged DNA binding"/>
    <property type="evidence" value="ECO:0007669"/>
    <property type="project" value="InterPro"/>
</dbReference>
<evidence type="ECO:0000256" key="9">
    <source>
        <dbReference type="SAM" id="MobiDB-lite"/>
    </source>
</evidence>
<dbReference type="PANTHER" id="PTHR12749:SF0">
    <property type="entry name" value="DNA EXCISION REPAIR PROTEIN ERCC-1"/>
    <property type="match status" value="1"/>
</dbReference>
<reference evidence="12" key="1">
    <citation type="submission" date="2025-08" db="UniProtKB">
        <authorList>
            <consortium name="RefSeq"/>
        </authorList>
    </citation>
    <scope>IDENTIFICATION</scope>
    <source>
        <strain evidence="12">Mau12</strain>
        <tissue evidence="12">Whole Body</tissue>
    </source>
</reference>
<evidence type="ECO:0000313" key="11">
    <source>
        <dbReference type="Proteomes" id="UP000515162"/>
    </source>
</evidence>
<dbReference type="CDD" id="cd22325">
    <property type="entry name" value="ERCC1_C-like"/>
    <property type="match status" value="1"/>
</dbReference>
<keyword evidence="11" id="KW-1185">Reference proteome</keyword>
<evidence type="ECO:0000256" key="8">
    <source>
        <dbReference type="ARBA" id="ARBA00071993"/>
    </source>
</evidence>
<dbReference type="Proteomes" id="UP000515162">
    <property type="component" value="Chromosome 2R"/>
</dbReference>
<evidence type="ECO:0000256" key="5">
    <source>
        <dbReference type="ARBA" id="ARBA00023204"/>
    </source>
</evidence>
<evidence type="ECO:0000256" key="7">
    <source>
        <dbReference type="ARBA" id="ARBA00054210"/>
    </source>
</evidence>
<dbReference type="Gene3D" id="1.10.150.20">
    <property type="entry name" value="5' to 3' exonuclease, C-terminal subdomain"/>
    <property type="match status" value="1"/>
</dbReference>
<dbReference type="InterPro" id="IPR010994">
    <property type="entry name" value="RuvA_2-like"/>
</dbReference>
<feature type="region of interest" description="Disordered" evidence="9">
    <location>
        <begin position="44"/>
        <end position="81"/>
    </location>
</feature>
<evidence type="ECO:0000313" key="12">
    <source>
        <dbReference type="RefSeq" id="XP_033154531.1"/>
    </source>
</evidence>
<dbReference type="RefSeq" id="XP_033154531.1">
    <property type="nucleotide sequence ID" value="XM_033298640.1"/>
</dbReference>
<dbReference type="AlphaFoldDB" id="A0A6P8JVT6"/>
<dbReference type="NCBIfam" id="TIGR00597">
    <property type="entry name" value="rad10"/>
    <property type="match status" value="1"/>
</dbReference>
<dbReference type="SUPFAM" id="SSF47781">
    <property type="entry name" value="RuvA domain 2-like"/>
    <property type="match status" value="1"/>
</dbReference>
<comment type="similarity">
    <text evidence="2">Belongs to the ERCC1/RAD10/SWI10 family.</text>
</comment>
<dbReference type="CTD" id="2067"/>
<dbReference type="InterPro" id="IPR004579">
    <property type="entry name" value="ERCC1/RAD10/SWI10"/>
</dbReference>
<dbReference type="GO" id="GO:0070914">
    <property type="term" value="P:UV-damage excision repair"/>
    <property type="evidence" value="ECO:0007669"/>
    <property type="project" value="TreeGrafter"/>
</dbReference>
<keyword evidence="5" id="KW-0234">DNA repair</keyword>
<comment type="function">
    <text evidence="7">Non-catalytic component of a structure-specific DNA repair endonuclease responsible for the 5'-incision during DNA repair. Responsible, in conjunction with SLX4, for the first step in the repair of interstrand cross-links (ICL). Participates in the processing of anaphase bridge-generating DNA structures, which consist in incompletely processed DNA lesions arising during S or G2 phase, and can result in cytokinesis failure. Also required for homology-directed repair (HDR) of DNA double-strand breaks, in conjunction with SLX4.</text>
</comment>
<sequence length="279" mass="30907">MLCTQLNSAKILILFYLNTEMDDFDDDSFNDVLGAMEMPTAAKQPKVDAPAAKAVNPAPSNSTEPSGSGRPAPGKPASNPHCVLVHSKQRGNPILKSILNVPLEFRDDIVPDYVVGRTSCVLYLSLKYHNLNPDYICQRLKALGKMYELRVLLVQVDTPEPNNALKSLTRISLLADLTMMLAWNAEEAGKIIETYKQFEKRPPDLIMERVESNPHQKLLAALTNIKPVNKTDAAALLHTFGNLGNIINASEERLSQVMGLGPRKAKKLYKTLQEPFLSK</sequence>
<dbReference type="GeneID" id="117137273"/>
<dbReference type="GO" id="GO:0032204">
    <property type="term" value="P:regulation of telomere maintenance"/>
    <property type="evidence" value="ECO:0007669"/>
    <property type="project" value="UniProtKB-ARBA"/>
</dbReference>